<dbReference type="AlphaFoldDB" id="A0A348WFD5"/>
<dbReference type="Proteomes" id="UP000264719">
    <property type="component" value="Unassembled WGS sequence"/>
</dbReference>
<dbReference type="EMBL" id="DMVW01000146">
    <property type="protein sequence ID" value="HAR53247.1"/>
    <property type="molecule type" value="Genomic_DNA"/>
</dbReference>
<organism evidence="1 2">
    <name type="scientific">Roseovarius nubinhibens</name>
    <dbReference type="NCBI Taxonomy" id="314263"/>
    <lineage>
        <taxon>Bacteria</taxon>
        <taxon>Pseudomonadati</taxon>
        <taxon>Pseudomonadota</taxon>
        <taxon>Alphaproteobacteria</taxon>
        <taxon>Rhodobacterales</taxon>
        <taxon>Roseobacteraceae</taxon>
        <taxon>Roseovarius</taxon>
    </lineage>
</organism>
<dbReference type="RefSeq" id="WP_339852685.1">
    <property type="nucleotide sequence ID" value="NZ_CAXAXR010000003.1"/>
</dbReference>
<evidence type="ECO:0000313" key="1">
    <source>
        <dbReference type="EMBL" id="HAR53247.1"/>
    </source>
</evidence>
<comment type="caution">
    <text evidence="1">The sequence shown here is derived from an EMBL/GenBank/DDBJ whole genome shotgun (WGS) entry which is preliminary data.</text>
</comment>
<evidence type="ECO:0000313" key="2">
    <source>
        <dbReference type="Proteomes" id="UP000264719"/>
    </source>
</evidence>
<dbReference type="InterPro" id="IPR009282">
    <property type="entry name" value="DUF937"/>
</dbReference>
<accession>A0A348WFD5</accession>
<protein>
    <recommendedName>
        <fullName evidence="3">DUF937 domain-containing protein</fullName>
    </recommendedName>
</protein>
<sequence length="208" mass="21035">MSILKLLQQAQNGQGLNQLAAQFGLDEDKANQLAGMLAPAIGSATKQRAERGGLGDVLGALKGENQASMFDDASAAVSAQGQQQGTAFLEKILGSREQAQGLAQEAATRVGAEPNIVEQFLPALAAMVQGGLQKQMPDDQIDGMMGQLGGGAQSSGGGLMGMIGGLLGGKKSGADAQGGGFDLSALNNLLDADGDGSAMDDILGKFMR</sequence>
<dbReference type="Pfam" id="PF06078">
    <property type="entry name" value="DUF937"/>
    <property type="match status" value="1"/>
</dbReference>
<proteinExistence type="predicted"/>
<name>A0A348WFD5_9RHOB</name>
<gene>
    <name evidence="1" type="ORF">DCS45_15435</name>
</gene>
<reference evidence="1 2" key="1">
    <citation type="journal article" date="2018" name="Nat. Biotechnol.">
        <title>A standardized bacterial taxonomy based on genome phylogeny substantially revises the tree of life.</title>
        <authorList>
            <person name="Parks D.H."/>
            <person name="Chuvochina M."/>
            <person name="Waite D.W."/>
            <person name="Rinke C."/>
            <person name="Skarshewski A."/>
            <person name="Chaumeil P.A."/>
            <person name="Hugenholtz P."/>
        </authorList>
    </citation>
    <scope>NUCLEOTIDE SEQUENCE [LARGE SCALE GENOMIC DNA]</scope>
    <source>
        <strain evidence="1">UBA9169</strain>
    </source>
</reference>
<evidence type="ECO:0008006" key="3">
    <source>
        <dbReference type="Google" id="ProtNLM"/>
    </source>
</evidence>